<protein>
    <submittedName>
        <fullName evidence="2">Competence protein ComF</fullName>
    </submittedName>
</protein>
<dbReference type="Gene3D" id="3.40.50.2020">
    <property type="match status" value="1"/>
</dbReference>
<dbReference type="SUPFAM" id="SSF53271">
    <property type="entry name" value="PRTase-like"/>
    <property type="match status" value="1"/>
</dbReference>
<dbReference type="AlphaFoldDB" id="A0A826HV33"/>
<evidence type="ECO:0000313" key="3">
    <source>
        <dbReference type="Proteomes" id="UP000015927"/>
    </source>
</evidence>
<evidence type="ECO:0000313" key="2">
    <source>
        <dbReference type="EMBL" id="EEQ64649.2"/>
    </source>
</evidence>
<dbReference type="Proteomes" id="UP000015927">
    <property type="component" value="Chromosome"/>
</dbReference>
<dbReference type="KEGG" id="lpi:LBPG_00098"/>
<accession>A0A826HV33</accession>
<proteinExistence type="inferred from homology"/>
<dbReference type="InterPro" id="IPR051910">
    <property type="entry name" value="ComF/GntX_DNA_util-trans"/>
</dbReference>
<dbReference type="PANTHER" id="PTHR47505:SF1">
    <property type="entry name" value="DNA UTILIZATION PROTEIN YHGH"/>
    <property type="match status" value="1"/>
</dbReference>
<sequence>MMVMRCCGCDRHVDRSPTLKALLAGSKLIAPRLCSSCLARFKMITGATCPGCGRSGDARICADCRQWEQQGRLLHNRALFVYDAAMKQWIYQYKGLGDYRLHDAFQDLIAAQLQNAGTLVAIPSESKHYDVRGFDPIQGLFGGLQLQPWLRKSPTAKPQAQKNRRERLQTPQSFTVLVPAAKLNQTKQITLVDDLYTTGRTLYHARDALVAAGFQGTVTAFTLIR</sequence>
<dbReference type="PANTHER" id="PTHR47505">
    <property type="entry name" value="DNA UTILIZATION PROTEIN YHGH"/>
    <property type="match status" value="1"/>
</dbReference>
<name>A0A826HV33_LACPA</name>
<dbReference type="EMBL" id="CP002391">
    <property type="protein sequence ID" value="EEQ64649.2"/>
    <property type="molecule type" value="Genomic_DNA"/>
</dbReference>
<gene>
    <name evidence="2" type="ORF">LBPG_00098</name>
</gene>
<dbReference type="InterPro" id="IPR029057">
    <property type="entry name" value="PRTase-like"/>
</dbReference>
<evidence type="ECO:0000256" key="1">
    <source>
        <dbReference type="ARBA" id="ARBA00008007"/>
    </source>
</evidence>
<dbReference type="InterPro" id="IPR000836">
    <property type="entry name" value="PRTase_dom"/>
</dbReference>
<reference evidence="2 3" key="1">
    <citation type="submission" date="2010-12" db="EMBL/GenBank/DDBJ databases">
        <title>The Genome Sequence of Lactobacillus paracasei subsp. paracasei strain 8700:2.</title>
        <authorList>
            <consortium name="The Broad Institute Genome Sequencing Platform"/>
            <person name="Ward D."/>
            <person name="Earl A."/>
            <person name="Feldgarden M."/>
            <person name="Young S.K."/>
            <person name="Gargeya S."/>
            <person name="Zeng Q."/>
            <person name="Alvarado L."/>
            <person name="Berlin A."/>
            <person name="Bochicchio J."/>
            <person name="Chapman S.B."/>
            <person name="Chen Z."/>
            <person name="Freedman E."/>
            <person name="Gellesch M."/>
            <person name="Goldberg J."/>
            <person name="Griggs A."/>
            <person name="Gujja S."/>
            <person name="Heilman E."/>
            <person name="Heiman D."/>
            <person name="Howarth C."/>
            <person name="Mehta T."/>
            <person name="Neiman D."/>
            <person name="Pearson M."/>
            <person name="Roberts A."/>
            <person name="Saif S."/>
            <person name="Shea T."/>
            <person name="Shenoy N."/>
            <person name="Sisk P."/>
            <person name="Stolte C."/>
            <person name="Sykes S."/>
            <person name="White J."/>
            <person name="Yandava C."/>
            <person name="Saulnier D."/>
            <person name="Haas B."/>
            <person name="Nusbaum C."/>
            <person name="Birren B."/>
        </authorList>
    </citation>
    <scope>NUCLEOTIDE SEQUENCE [LARGE SCALE GENOMIC DNA]</scope>
    <source>
        <strain evidence="2 3">8700:2</strain>
    </source>
</reference>
<dbReference type="CDD" id="cd06223">
    <property type="entry name" value="PRTases_typeI"/>
    <property type="match status" value="1"/>
</dbReference>
<comment type="similarity">
    <text evidence="1">Belongs to the ComF/GntX family.</text>
</comment>
<organism evidence="2 3">
    <name type="scientific">Lacticaseibacillus paracasei subsp. paracasei 8700:2</name>
    <dbReference type="NCBI Taxonomy" id="537973"/>
    <lineage>
        <taxon>Bacteria</taxon>
        <taxon>Bacillati</taxon>
        <taxon>Bacillota</taxon>
        <taxon>Bacilli</taxon>
        <taxon>Lactobacillales</taxon>
        <taxon>Lactobacillaceae</taxon>
        <taxon>Lacticaseibacillus</taxon>
    </lineage>
</organism>